<dbReference type="Pfam" id="PF02163">
    <property type="entry name" value="Peptidase_M50"/>
    <property type="match status" value="1"/>
</dbReference>
<keyword evidence="4 13" id="KW-0645">Protease</keyword>
<evidence type="ECO:0000256" key="8">
    <source>
        <dbReference type="ARBA" id="ARBA00022989"/>
    </source>
</evidence>
<dbReference type="STRING" id="1121449.SAMN02745704_00805"/>
<evidence type="ECO:0000256" key="3">
    <source>
        <dbReference type="ARBA" id="ARBA00007931"/>
    </source>
</evidence>
<dbReference type="Proteomes" id="UP000190027">
    <property type="component" value="Unassembled WGS sequence"/>
</dbReference>
<keyword evidence="9 11" id="KW-0482">Metalloprotease</keyword>
<dbReference type="AlphaFoldDB" id="A0A1T4WCC6"/>
<evidence type="ECO:0000256" key="1">
    <source>
        <dbReference type="ARBA" id="ARBA00001947"/>
    </source>
</evidence>
<feature type="domain" description="PDZ" evidence="12">
    <location>
        <begin position="131"/>
        <end position="185"/>
    </location>
</feature>
<dbReference type="GO" id="GO:0006508">
    <property type="term" value="P:proteolysis"/>
    <property type="evidence" value="ECO:0007669"/>
    <property type="project" value="UniProtKB-KW"/>
</dbReference>
<gene>
    <name evidence="13" type="ORF">SAMN02745704_00805</name>
</gene>
<evidence type="ECO:0000256" key="2">
    <source>
        <dbReference type="ARBA" id="ARBA00004141"/>
    </source>
</evidence>
<keyword evidence="8 11" id="KW-1133">Transmembrane helix</keyword>
<evidence type="ECO:0000256" key="5">
    <source>
        <dbReference type="ARBA" id="ARBA00022692"/>
    </source>
</evidence>
<evidence type="ECO:0000256" key="10">
    <source>
        <dbReference type="ARBA" id="ARBA00023136"/>
    </source>
</evidence>
<evidence type="ECO:0000256" key="4">
    <source>
        <dbReference type="ARBA" id="ARBA00022670"/>
    </source>
</evidence>
<dbReference type="InterPro" id="IPR004387">
    <property type="entry name" value="Pept_M50_Zn"/>
</dbReference>
<evidence type="ECO:0000313" key="13">
    <source>
        <dbReference type="EMBL" id="SKA74940.1"/>
    </source>
</evidence>
<dbReference type="PROSITE" id="PS50106">
    <property type="entry name" value="PDZ"/>
    <property type="match status" value="1"/>
</dbReference>
<dbReference type="Gene3D" id="2.30.42.10">
    <property type="match status" value="1"/>
</dbReference>
<dbReference type="SMART" id="SM00228">
    <property type="entry name" value="PDZ"/>
    <property type="match status" value="1"/>
</dbReference>
<keyword evidence="5 11" id="KW-0812">Transmembrane</keyword>
<dbReference type="EMBL" id="FUYC01000002">
    <property type="protein sequence ID" value="SKA74940.1"/>
    <property type="molecule type" value="Genomic_DNA"/>
</dbReference>
<evidence type="ECO:0000313" key="14">
    <source>
        <dbReference type="Proteomes" id="UP000190027"/>
    </source>
</evidence>
<comment type="subcellular location">
    <subcellularLocation>
        <location evidence="2">Membrane</location>
        <topology evidence="2">Multi-pass membrane protein</topology>
    </subcellularLocation>
</comment>
<reference evidence="13 14" key="1">
    <citation type="submission" date="2017-02" db="EMBL/GenBank/DDBJ databases">
        <authorList>
            <person name="Peterson S.W."/>
        </authorList>
    </citation>
    <scope>NUCLEOTIDE SEQUENCE [LARGE SCALE GENOMIC DNA]</scope>
    <source>
        <strain evidence="13 14">DSM 16080</strain>
    </source>
</reference>
<feature type="transmembrane region" description="Helical" evidence="11">
    <location>
        <begin position="330"/>
        <end position="348"/>
    </location>
</feature>
<evidence type="ECO:0000256" key="7">
    <source>
        <dbReference type="ARBA" id="ARBA00022833"/>
    </source>
</evidence>
<dbReference type="PANTHER" id="PTHR42837">
    <property type="entry name" value="REGULATOR OF SIGMA-E PROTEASE RSEP"/>
    <property type="match status" value="1"/>
</dbReference>
<feature type="transmembrane region" description="Helical" evidence="11">
    <location>
        <begin position="96"/>
        <end position="119"/>
    </location>
</feature>
<feature type="transmembrane region" description="Helical" evidence="11">
    <location>
        <begin position="283"/>
        <end position="305"/>
    </location>
</feature>
<accession>A0A1T4WCC6</accession>
<dbReference type="PANTHER" id="PTHR42837:SF2">
    <property type="entry name" value="MEMBRANE METALLOPROTEASE ARASP2, CHLOROPLASTIC-RELATED"/>
    <property type="match status" value="1"/>
</dbReference>
<comment type="cofactor">
    <cofactor evidence="1 11">
        <name>Zn(2+)</name>
        <dbReference type="ChEBI" id="CHEBI:29105"/>
    </cofactor>
</comment>
<dbReference type="GO" id="GO:0046872">
    <property type="term" value="F:metal ion binding"/>
    <property type="evidence" value="ECO:0007669"/>
    <property type="project" value="UniProtKB-KW"/>
</dbReference>
<evidence type="ECO:0000256" key="6">
    <source>
        <dbReference type="ARBA" id="ARBA00022801"/>
    </source>
</evidence>
<keyword evidence="6 11" id="KW-0378">Hydrolase</keyword>
<comment type="similarity">
    <text evidence="3 11">Belongs to the peptidase M50B family.</text>
</comment>
<keyword evidence="10 11" id="KW-0472">Membrane</keyword>
<keyword evidence="14" id="KW-1185">Reference proteome</keyword>
<evidence type="ECO:0000256" key="9">
    <source>
        <dbReference type="ARBA" id="ARBA00023049"/>
    </source>
</evidence>
<dbReference type="SUPFAM" id="SSF50156">
    <property type="entry name" value="PDZ domain-like"/>
    <property type="match status" value="1"/>
</dbReference>
<dbReference type="RefSeq" id="WP_078716358.1">
    <property type="nucleotide sequence ID" value="NZ_FUYC01000002.1"/>
</dbReference>
<organism evidence="13 14">
    <name type="scientific">Paucidesulfovibrio gracilis DSM 16080</name>
    <dbReference type="NCBI Taxonomy" id="1121449"/>
    <lineage>
        <taxon>Bacteria</taxon>
        <taxon>Pseudomonadati</taxon>
        <taxon>Thermodesulfobacteriota</taxon>
        <taxon>Desulfovibrionia</taxon>
        <taxon>Desulfovibrionales</taxon>
        <taxon>Desulfovibrionaceae</taxon>
        <taxon>Paucidesulfovibrio</taxon>
    </lineage>
</organism>
<evidence type="ECO:0000259" key="12">
    <source>
        <dbReference type="PROSITE" id="PS50106"/>
    </source>
</evidence>
<evidence type="ECO:0000256" key="11">
    <source>
        <dbReference type="RuleBase" id="RU362031"/>
    </source>
</evidence>
<keyword evidence="7 11" id="KW-0862">Zinc</keyword>
<dbReference type="CDD" id="cd06163">
    <property type="entry name" value="S2P-M50_PDZ_RseP-like"/>
    <property type="match status" value="1"/>
</dbReference>
<dbReference type="EC" id="3.4.24.-" evidence="11"/>
<dbReference type="Pfam" id="PF17820">
    <property type="entry name" value="PDZ_6"/>
    <property type="match status" value="1"/>
</dbReference>
<keyword evidence="11" id="KW-0479">Metal-binding</keyword>
<name>A0A1T4WCC6_9BACT</name>
<dbReference type="GO" id="GO:0004222">
    <property type="term" value="F:metalloendopeptidase activity"/>
    <property type="evidence" value="ECO:0007669"/>
    <property type="project" value="InterPro"/>
</dbReference>
<proteinExistence type="inferred from homology"/>
<dbReference type="InterPro" id="IPR036034">
    <property type="entry name" value="PDZ_sf"/>
</dbReference>
<protein>
    <recommendedName>
        <fullName evidence="11">Zinc metalloprotease</fullName>
        <ecNumber evidence="11">3.4.24.-</ecNumber>
    </recommendedName>
</protein>
<dbReference type="InterPro" id="IPR041489">
    <property type="entry name" value="PDZ_6"/>
</dbReference>
<dbReference type="InterPro" id="IPR001478">
    <property type="entry name" value="PDZ"/>
</dbReference>
<dbReference type="OrthoDB" id="9782003at2"/>
<dbReference type="GO" id="GO:0016020">
    <property type="term" value="C:membrane"/>
    <property type="evidence" value="ECO:0007669"/>
    <property type="project" value="UniProtKB-SubCell"/>
</dbReference>
<dbReference type="NCBIfam" id="TIGR00054">
    <property type="entry name" value="RIP metalloprotease RseP"/>
    <property type="match status" value="1"/>
</dbReference>
<dbReference type="InterPro" id="IPR008915">
    <property type="entry name" value="Peptidase_M50"/>
</dbReference>
<sequence length="357" mass="39103">MTSTIAVILVLGGLIFFHELGHFLMARVLGMGVKSFSLGFGPVLFKRTMGQTEYRLSALPLGGYVSLAGESQETVDEDTDFPEDQRFMLRPAWQRLLVVLAGPVFNFVLGWFIYWGLFLSQGQVTLYQFPVQEVFDDSPAQMAGMEPGDRIIGIDGEAIYSPNDLLTTILFSRENPVRLSVVRGGVNHEFLVLPTFLNEEDKNDEILPRPKIGVSFGVEPLERSLGWDLGTGAALGKTISSIEMTAKSFLMIVEGRASLKGVGGPIMIAQAVGKHARAGLVDVLLLAAFISINLGILNLLPIPVLDGGHILFFGFEAVTGRPVNDMVRQFATYVGLTFLLGLMALTFYNDIHRILFS</sequence>